<evidence type="ECO:0000256" key="1">
    <source>
        <dbReference type="SAM" id="MobiDB-lite"/>
    </source>
</evidence>
<protein>
    <submittedName>
        <fullName evidence="3">Uncharacterized protein</fullName>
    </submittedName>
</protein>
<gene>
    <name evidence="3" type="ORF">LRAMOSA06637</name>
</gene>
<name>A0A077X523_9FUNG</name>
<reference evidence="3" key="1">
    <citation type="journal article" date="2014" name="Genome Announc.">
        <title>De novo whole-genome sequence and genome annotation of Lichtheimia ramosa.</title>
        <authorList>
            <person name="Linde J."/>
            <person name="Schwartze V."/>
            <person name="Binder U."/>
            <person name="Lass-Florl C."/>
            <person name="Voigt K."/>
            <person name="Horn F."/>
        </authorList>
    </citation>
    <scope>NUCLEOTIDE SEQUENCE</scope>
    <source>
        <strain evidence="3">JMRC FSU:6197</strain>
    </source>
</reference>
<feature type="chain" id="PRO_5001726777" evidence="2">
    <location>
        <begin position="20"/>
        <end position="346"/>
    </location>
</feature>
<organism evidence="3">
    <name type="scientific">Lichtheimia ramosa</name>
    <dbReference type="NCBI Taxonomy" id="688394"/>
    <lineage>
        <taxon>Eukaryota</taxon>
        <taxon>Fungi</taxon>
        <taxon>Fungi incertae sedis</taxon>
        <taxon>Mucoromycota</taxon>
        <taxon>Mucoromycotina</taxon>
        <taxon>Mucoromycetes</taxon>
        <taxon>Mucorales</taxon>
        <taxon>Lichtheimiaceae</taxon>
        <taxon>Lichtheimia</taxon>
    </lineage>
</organism>
<sequence>MRFSLSLVSAAMLATLATAAPAPQANNNLEISSEAAPSEPIALEMGAEFQTFNWAADKSIDRTFTLNLDAPARLQITDYKLGGDAFEVLDNGEVIGITSEGANEEDMFAETPEEALDDERFSHATFVLGAGEHEISLNALDSANAEGSGAIRIVPQVNAFHKDYKKKGGDWDDDKKKKGGDWDDDDDDEWDDDKDDKWDDDDEWDDKDDDKWSGKDDKWGGKDDKWGGKDDKWDGKDDKWDGKDDKWDKDWDNKKTKYVYYTKPGTAVVPSDTTTTTITTTTFITEAEELTTPSTTLSPVPENEDLLSTSTVTSGTVTSTETVIPDDAVTTDATRYLMVSMPWLTI</sequence>
<evidence type="ECO:0000313" key="3">
    <source>
        <dbReference type="EMBL" id="CDS14468.1"/>
    </source>
</evidence>
<keyword evidence="2" id="KW-0732">Signal</keyword>
<accession>A0A077X523</accession>
<proteinExistence type="predicted"/>
<feature type="compositionally biased region" description="Basic and acidic residues" evidence="1">
    <location>
        <begin position="209"/>
        <end position="239"/>
    </location>
</feature>
<feature type="region of interest" description="Disordered" evidence="1">
    <location>
        <begin position="164"/>
        <end position="239"/>
    </location>
</feature>
<feature type="signal peptide" evidence="2">
    <location>
        <begin position="1"/>
        <end position="19"/>
    </location>
</feature>
<feature type="compositionally biased region" description="Acidic residues" evidence="1">
    <location>
        <begin position="182"/>
        <end position="208"/>
    </location>
</feature>
<dbReference type="OrthoDB" id="5426307at2759"/>
<dbReference type="AlphaFoldDB" id="A0A077X523"/>
<evidence type="ECO:0000256" key="2">
    <source>
        <dbReference type="SAM" id="SignalP"/>
    </source>
</evidence>
<feature type="compositionally biased region" description="Basic and acidic residues" evidence="1">
    <location>
        <begin position="164"/>
        <end position="181"/>
    </location>
</feature>
<dbReference type="EMBL" id="LK023386">
    <property type="protein sequence ID" value="CDS14468.1"/>
    <property type="molecule type" value="Genomic_DNA"/>
</dbReference>